<gene>
    <name evidence="4" type="ORF">F889_03113</name>
</gene>
<comment type="caution">
    <text evidence="4">The sequence shown here is derived from an EMBL/GenBank/DDBJ whole genome shotgun (WGS) entry which is preliminary data.</text>
</comment>
<dbReference type="NCBIfam" id="TIGR02532">
    <property type="entry name" value="IV_pilin_GFxxxE"/>
    <property type="match status" value="1"/>
</dbReference>
<feature type="transmembrane region" description="Helical" evidence="3">
    <location>
        <begin position="7"/>
        <end position="31"/>
    </location>
</feature>
<evidence type="ECO:0000256" key="2">
    <source>
        <dbReference type="ARBA" id="ARBA00022481"/>
    </source>
</evidence>
<proteinExistence type="inferred from homology"/>
<comment type="similarity">
    <text evidence="1">Belongs to the N-Me-Phe pilin family.</text>
</comment>
<dbReference type="AlphaFoldDB" id="N9PI13"/>
<evidence type="ECO:0000256" key="1">
    <source>
        <dbReference type="ARBA" id="ARBA00005233"/>
    </source>
</evidence>
<keyword evidence="3" id="KW-0812">Transmembrane</keyword>
<dbReference type="OrthoDB" id="115249at2"/>
<evidence type="ECO:0000313" key="4">
    <source>
        <dbReference type="EMBL" id="ENX33174.1"/>
    </source>
</evidence>
<evidence type="ECO:0000313" key="5">
    <source>
        <dbReference type="Proteomes" id="UP000013009"/>
    </source>
</evidence>
<dbReference type="PANTHER" id="PTHR30093">
    <property type="entry name" value="GENERAL SECRETION PATHWAY PROTEIN G"/>
    <property type="match status" value="1"/>
</dbReference>
<keyword evidence="3" id="KW-0472">Membrane</keyword>
<dbReference type="Gene3D" id="3.30.700.10">
    <property type="entry name" value="Glycoprotein, Type 4 Pilin"/>
    <property type="match status" value="1"/>
</dbReference>
<protein>
    <recommendedName>
        <fullName evidence="6">Prepilin-type N-terminal cleavage/methylation domain-containing protein</fullName>
    </recommendedName>
</protein>
<dbReference type="PATRIC" id="fig|1217695.3.peg.3032"/>
<dbReference type="InterPro" id="IPR045584">
    <property type="entry name" value="Pilin-like"/>
</dbReference>
<accession>N9PI13</accession>
<dbReference type="EMBL" id="APRZ01000019">
    <property type="protein sequence ID" value="ENX33174.1"/>
    <property type="molecule type" value="Genomic_DNA"/>
</dbReference>
<dbReference type="PROSITE" id="PS00409">
    <property type="entry name" value="PROKAR_NTER_METHYL"/>
    <property type="match status" value="1"/>
</dbReference>
<evidence type="ECO:0008006" key="6">
    <source>
        <dbReference type="Google" id="ProtNLM"/>
    </source>
</evidence>
<organism evidence="4 5">
    <name type="scientific">Acinetobacter colistiniresistens</name>
    <dbReference type="NCBI Taxonomy" id="280145"/>
    <lineage>
        <taxon>Bacteria</taxon>
        <taxon>Pseudomonadati</taxon>
        <taxon>Pseudomonadota</taxon>
        <taxon>Gammaproteobacteria</taxon>
        <taxon>Moraxellales</taxon>
        <taxon>Moraxellaceae</taxon>
        <taxon>Acinetobacter</taxon>
    </lineage>
</organism>
<dbReference type="PANTHER" id="PTHR30093:SF34">
    <property type="entry name" value="PREPILIN PEPTIDASE-DEPENDENT PROTEIN D"/>
    <property type="match status" value="1"/>
</dbReference>
<evidence type="ECO:0000256" key="3">
    <source>
        <dbReference type="SAM" id="Phobius"/>
    </source>
</evidence>
<dbReference type="HOGENOM" id="CLU_091705_4_3_6"/>
<sequence length="156" mass="16270">MKSMQKGFTLIELMIVVAIIGILAAIAIPAYQDYTVRTKWASNVADVEGIKTAIKSCLNDQATDGTKCASLTALQKYDFPGTALPTPSYATGAVKLTGTAPAAGGNDGKVNLTFTGTSEVKSLVYNADCAVNTGGNFECTAVAGDTLDKYMKGTKR</sequence>
<dbReference type="Proteomes" id="UP000013009">
    <property type="component" value="Unassembled WGS sequence"/>
</dbReference>
<reference evidence="4 5" key="1">
    <citation type="submission" date="2013-02" db="EMBL/GenBank/DDBJ databases">
        <title>The Genome Sequence of Acinetobacter sp. NIPH 1859.</title>
        <authorList>
            <consortium name="The Broad Institute Genome Sequencing Platform"/>
            <consortium name="The Broad Institute Genome Sequencing Center for Infectious Disease"/>
            <person name="Cerqueira G."/>
            <person name="Feldgarden M."/>
            <person name="Courvalin P."/>
            <person name="Perichon B."/>
            <person name="Grillot-Courvalin C."/>
            <person name="Clermont D."/>
            <person name="Rocha E."/>
            <person name="Yoon E.-J."/>
            <person name="Nemec A."/>
            <person name="Walker B."/>
            <person name="Young S.K."/>
            <person name="Zeng Q."/>
            <person name="Gargeya S."/>
            <person name="Fitzgerald M."/>
            <person name="Haas B."/>
            <person name="Abouelleil A."/>
            <person name="Alvarado L."/>
            <person name="Arachchi H.M."/>
            <person name="Berlin A.M."/>
            <person name="Chapman S.B."/>
            <person name="Dewar J."/>
            <person name="Goldberg J."/>
            <person name="Griggs A."/>
            <person name="Gujja S."/>
            <person name="Hansen M."/>
            <person name="Howarth C."/>
            <person name="Imamovic A."/>
            <person name="Larimer J."/>
            <person name="McCowan C."/>
            <person name="Murphy C."/>
            <person name="Neiman D."/>
            <person name="Pearson M."/>
            <person name="Priest M."/>
            <person name="Roberts A."/>
            <person name="Saif S."/>
            <person name="Shea T."/>
            <person name="Sisk P."/>
            <person name="Sykes S."/>
            <person name="Wortman J."/>
            <person name="Nusbaum C."/>
            <person name="Birren B."/>
        </authorList>
    </citation>
    <scope>NUCLEOTIDE SEQUENCE [LARGE SCALE GENOMIC DNA]</scope>
    <source>
        <strain evidence="4 5">NIPH 1859</strain>
    </source>
</reference>
<keyword evidence="3" id="KW-1133">Transmembrane helix</keyword>
<dbReference type="Pfam" id="PF07963">
    <property type="entry name" value="N_methyl"/>
    <property type="match status" value="1"/>
</dbReference>
<name>N9PI13_9GAMM</name>
<dbReference type="InterPro" id="IPR012902">
    <property type="entry name" value="N_methyl_site"/>
</dbReference>
<dbReference type="SUPFAM" id="SSF54523">
    <property type="entry name" value="Pili subunits"/>
    <property type="match status" value="1"/>
</dbReference>
<keyword evidence="2" id="KW-0488">Methylation</keyword>
<keyword evidence="5" id="KW-1185">Reference proteome</keyword>